<accession>A0A5N6MGK7</accession>
<feature type="transmembrane region" description="Helical" evidence="1">
    <location>
        <begin position="81"/>
        <end position="98"/>
    </location>
</feature>
<dbReference type="EMBL" id="VTFX01000005">
    <property type="protein sequence ID" value="KAD3515399.1"/>
    <property type="molecule type" value="Genomic_DNA"/>
</dbReference>
<gene>
    <name evidence="3" type="ORF">GD627_14180</name>
</gene>
<dbReference type="InterPro" id="IPR012429">
    <property type="entry name" value="HGSNAT_cat"/>
</dbReference>
<comment type="caution">
    <text evidence="3">The sequence shown here is derived from an EMBL/GenBank/DDBJ whole genome shotgun (WGS) entry which is preliminary data.</text>
</comment>
<evidence type="ECO:0000313" key="4">
    <source>
        <dbReference type="Proteomes" id="UP000326852"/>
    </source>
</evidence>
<evidence type="ECO:0000256" key="1">
    <source>
        <dbReference type="SAM" id="Phobius"/>
    </source>
</evidence>
<feature type="transmembrane region" description="Helical" evidence="1">
    <location>
        <begin position="41"/>
        <end position="61"/>
    </location>
</feature>
<dbReference type="PANTHER" id="PTHR30590">
    <property type="entry name" value="INNER MEMBRANE PROTEIN"/>
    <property type="match status" value="1"/>
</dbReference>
<protein>
    <submittedName>
        <fullName evidence="3">DUF1624 domain-containing protein</fullName>
    </submittedName>
</protein>
<keyword evidence="4" id="KW-1185">Reference proteome</keyword>
<feature type="domain" description="Heparan-alpha-glucosaminide N-acetyltransferase catalytic" evidence="2">
    <location>
        <begin position="5"/>
        <end position="209"/>
    </location>
</feature>
<keyword evidence="1" id="KW-0812">Transmembrane</keyword>
<dbReference type="RefSeq" id="WP_152273011.1">
    <property type="nucleotide sequence ID" value="NZ_VTFX01000005.1"/>
</dbReference>
<name>A0A5N6MGK7_9MICC</name>
<dbReference type="AlphaFoldDB" id="A0A5N6MGK7"/>
<dbReference type="Pfam" id="PF07786">
    <property type="entry name" value="HGSNAT_cat"/>
    <property type="match status" value="1"/>
</dbReference>
<dbReference type="PANTHER" id="PTHR30590:SF3">
    <property type="entry name" value="HYPOTHETICAL MEMBRANE SPANNING PROTEIN"/>
    <property type="match status" value="1"/>
</dbReference>
<evidence type="ECO:0000313" key="3">
    <source>
        <dbReference type="EMBL" id="KAD3515399.1"/>
    </source>
</evidence>
<organism evidence="3 4">
    <name type="scientific">Arthrobacter yangruifuii</name>
    <dbReference type="NCBI Taxonomy" id="2606616"/>
    <lineage>
        <taxon>Bacteria</taxon>
        <taxon>Bacillati</taxon>
        <taxon>Actinomycetota</taxon>
        <taxon>Actinomycetes</taxon>
        <taxon>Micrococcales</taxon>
        <taxon>Micrococcaceae</taxon>
        <taxon>Arthrobacter</taxon>
    </lineage>
</organism>
<proteinExistence type="predicted"/>
<feature type="transmembrane region" description="Helical" evidence="1">
    <location>
        <begin position="210"/>
        <end position="231"/>
    </location>
</feature>
<feature type="transmembrane region" description="Helical" evidence="1">
    <location>
        <begin position="343"/>
        <end position="360"/>
    </location>
</feature>
<dbReference type="InterPro" id="IPR052529">
    <property type="entry name" value="Bact_Transport_Assoc"/>
</dbReference>
<reference evidence="3 4" key="1">
    <citation type="submission" date="2019-08" db="EMBL/GenBank/DDBJ databases">
        <title>Arthrobacter sp. nov., isolated from plateau pika and Tibetan wild ass.</title>
        <authorList>
            <person name="Ge Y."/>
        </authorList>
    </citation>
    <scope>NUCLEOTIDE SEQUENCE [LARGE SCALE GENOMIC DNA]</scope>
    <source>
        <strain evidence="3 4">785</strain>
    </source>
</reference>
<keyword evidence="1" id="KW-1133">Transmembrane helix</keyword>
<feature type="transmembrane region" description="Helical" evidence="1">
    <location>
        <begin position="308"/>
        <end position="331"/>
    </location>
</feature>
<sequence length="395" mass="42071">MIQRRLTGIDAARGIALLGMVATHALPLYHQETGEPTLTGLVFSGRSSALFAVVAGVGLALLTGGSEPHDARTVGRDRRGIAVRALLIALVGLVLGGLETTIAVILFHYAVLFLLALPFLGMPLRRLAVWAGSWLLLSPVLAYLLRGWLTGAMAPSQIAGNITWEAFGTPAVLAADLFVTGFYPVLQWLSYILLGLVIGRLALTNLAVQAGLLTAGVFAAAAAKFLSAYLLGELGGFQALTATESGQRWPLARMMEVNLSPVEQTGSWWWLAVSGPHSNTSLDMLHTAGTAAAVLGVCLLLTRARPQLLLPLSAAGAMTLTLYSLHVWVMTIVDQQNPQLEPLPVYWIQVTFFVVLAVLFQRIEARGPLEFVTSGASRLARGKAGRGAAPARQKR</sequence>
<keyword evidence="1" id="KW-0472">Membrane</keyword>
<feature type="transmembrane region" description="Helical" evidence="1">
    <location>
        <begin position="185"/>
        <end position="203"/>
    </location>
</feature>
<feature type="transmembrane region" description="Helical" evidence="1">
    <location>
        <begin position="12"/>
        <end position="29"/>
    </location>
</feature>
<evidence type="ECO:0000259" key="2">
    <source>
        <dbReference type="Pfam" id="PF07786"/>
    </source>
</evidence>
<dbReference type="Proteomes" id="UP000326852">
    <property type="component" value="Unassembled WGS sequence"/>
</dbReference>
<feature type="transmembrane region" description="Helical" evidence="1">
    <location>
        <begin position="127"/>
        <end position="145"/>
    </location>
</feature>
<feature type="transmembrane region" description="Helical" evidence="1">
    <location>
        <begin position="284"/>
        <end position="301"/>
    </location>
</feature>